<feature type="transmembrane region" description="Helical" evidence="1">
    <location>
        <begin position="98"/>
        <end position="116"/>
    </location>
</feature>
<organism evidence="2 3">
    <name type="scientific">Acropora cervicornis</name>
    <name type="common">Staghorn coral</name>
    <dbReference type="NCBI Taxonomy" id="6130"/>
    <lineage>
        <taxon>Eukaryota</taxon>
        <taxon>Metazoa</taxon>
        <taxon>Cnidaria</taxon>
        <taxon>Anthozoa</taxon>
        <taxon>Hexacorallia</taxon>
        <taxon>Scleractinia</taxon>
        <taxon>Astrocoeniina</taxon>
        <taxon>Acroporidae</taxon>
        <taxon>Acropora</taxon>
    </lineage>
</organism>
<keyword evidence="3" id="KW-1185">Reference proteome</keyword>
<reference evidence="2" key="2">
    <citation type="journal article" date="2023" name="Science">
        <title>Genomic signatures of disease resistance in endangered staghorn corals.</title>
        <authorList>
            <person name="Vollmer S.V."/>
            <person name="Selwyn J.D."/>
            <person name="Despard B.A."/>
            <person name="Roesel C.L."/>
        </authorList>
    </citation>
    <scope>NUCLEOTIDE SEQUENCE</scope>
    <source>
        <strain evidence="2">K2</strain>
    </source>
</reference>
<dbReference type="EMBL" id="JARQWQ010000046">
    <property type="protein sequence ID" value="KAK2558023.1"/>
    <property type="molecule type" value="Genomic_DNA"/>
</dbReference>
<keyword evidence="1" id="KW-1133">Transmembrane helix</keyword>
<dbReference type="Proteomes" id="UP001249851">
    <property type="component" value="Unassembled WGS sequence"/>
</dbReference>
<sequence>MFLIKNKDHLYKEVDVDFPLYCIFSSFQSEIQEQTKIIEEKMLIVFPSLIVTGLNLKLIQHFREHHFSFREGRQPNSRLHSLLGKKNQCMLLHEKKNCILLVLYLFQLKLFFVLMLELPQYILYFKQPFSTIRCFTCTSKDGFGVFEVVEGVRQVQNRKKLTVSIFNSKSKNPGYFFKFKSNGLSNKISIFKYLLSNIKQEKKILPAIGT</sequence>
<name>A0AAD9QB34_ACRCE</name>
<comment type="caution">
    <text evidence="2">The sequence shown here is derived from an EMBL/GenBank/DDBJ whole genome shotgun (WGS) entry which is preliminary data.</text>
</comment>
<evidence type="ECO:0000313" key="2">
    <source>
        <dbReference type="EMBL" id="KAK2558023.1"/>
    </source>
</evidence>
<evidence type="ECO:0000256" key="1">
    <source>
        <dbReference type="SAM" id="Phobius"/>
    </source>
</evidence>
<protein>
    <submittedName>
        <fullName evidence="2">Uncharacterized protein</fullName>
    </submittedName>
</protein>
<dbReference type="AlphaFoldDB" id="A0AAD9QB34"/>
<reference evidence="2" key="1">
    <citation type="journal article" date="2023" name="G3 (Bethesda)">
        <title>Whole genome assembly and annotation of the endangered Caribbean coral Acropora cervicornis.</title>
        <authorList>
            <person name="Selwyn J.D."/>
            <person name="Vollmer S.V."/>
        </authorList>
    </citation>
    <scope>NUCLEOTIDE SEQUENCE</scope>
    <source>
        <strain evidence="2">K2</strain>
    </source>
</reference>
<proteinExistence type="predicted"/>
<keyword evidence="1" id="KW-0472">Membrane</keyword>
<accession>A0AAD9QB34</accession>
<keyword evidence="1" id="KW-0812">Transmembrane</keyword>
<gene>
    <name evidence="2" type="ORF">P5673_019591</name>
</gene>
<evidence type="ECO:0000313" key="3">
    <source>
        <dbReference type="Proteomes" id="UP001249851"/>
    </source>
</evidence>